<dbReference type="Proteomes" id="UP000242287">
    <property type="component" value="Unassembled WGS sequence"/>
</dbReference>
<evidence type="ECO:0000313" key="2">
    <source>
        <dbReference type="EMBL" id="PFH47356.1"/>
    </source>
</evidence>
<dbReference type="AlphaFoldDB" id="A0A2A9NHY3"/>
<organism evidence="2 3">
    <name type="scientific">Amanita thiersii Skay4041</name>
    <dbReference type="NCBI Taxonomy" id="703135"/>
    <lineage>
        <taxon>Eukaryota</taxon>
        <taxon>Fungi</taxon>
        <taxon>Dikarya</taxon>
        <taxon>Basidiomycota</taxon>
        <taxon>Agaricomycotina</taxon>
        <taxon>Agaricomycetes</taxon>
        <taxon>Agaricomycetidae</taxon>
        <taxon>Agaricales</taxon>
        <taxon>Pluteineae</taxon>
        <taxon>Amanitaceae</taxon>
        <taxon>Amanita</taxon>
    </lineage>
</organism>
<reference evidence="2 3" key="1">
    <citation type="submission" date="2014-02" db="EMBL/GenBank/DDBJ databases">
        <title>Transposable element dynamics among asymbiotic and ectomycorrhizal Amanita fungi.</title>
        <authorList>
            <consortium name="DOE Joint Genome Institute"/>
            <person name="Hess J."/>
            <person name="Skrede I."/>
            <person name="Wolfe B."/>
            <person name="LaButti K."/>
            <person name="Ohm R.A."/>
            <person name="Grigoriev I.V."/>
            <person name="Pringle A."/>
        </authorList>
    </citation>
    <scope>NUCLEOTIDE SEQUENCE [LARGE SCALE GENOMIC DNA]</scope>
    <source>
        <strain evidence="2 3">SKay4041</strain>
    </source>
</reference>
<name>A0A2A9NHY3_9AGAR</name>
<dbReference type="EMBL" id="KZ302115">
    <property type="protein sequence ID" value="PFH47356.1"/>
    <property type="molecule type" value="Genomic_DNA"/>
</dbReference>
<evidence type="ECO:0000256" key="1">
    <source>
        <dbReference type="SAM" id="MobiDB-lite"/>
    </source>
</evidence>
<dbReference type="OrthoDB" id="2596179at2759"/>
<evidence type="ECO:0000313" key="3">
    <source>
        <dbReference type="Proteomes" id="UP000242287"/>
    </source>
</evidence>
<accession>A0A2A9NHY3</accession>
<gene>
    <name evidence="2" type="ORF">AMATHDRAFT_87761</name>
</gene>
<keyword evidence="3" id="KW-1185">Reference proteome</keyword>
<protein>
    <submittedName>
        <fullName evidence="2">Uncharacterized protein</fullName>
    </submittedName>
</protein>
<sequence>MRLATSYIPHTLYAIAVTSISIHLVSERKSTSEELSRINARISILESIADQLRLTEGGKHTLASDGLDRLKRLARLSSSPREGAAVGADGKVHGAAMEQGTISWKEVVFGRKRESDELSSWEKKDLEKLREEANKP</sequence>
<proteinExistence type="predicted"/>
<feature type="region of interest" description="Disordered" evidence="1">
    <location>
        <begin position="112"/>
        <end position="136"/>
    </location>
</feature>